<dbReference type="PANTHER" id="PTHR33525:SF3">
    <property type="entry name" value="RIBONUCLEASE Y"/>
    <property type="match status" value="1"/>
</dbReference>
<proteinExistence type="predicted"/>
<dbReference type="InterPro" id="IPR052340">
    <property type="entry name" value="RNase_Y/CdgJ"/>
</dbReference>
<dbReference type="STRING" id="1891926.Fuma_04681"/>
<evidence type="ECO:0000313" key="2">
    <source>
        <dbReference type="EMBL" id="APZ95029.1"/>
    </source>
</evidence>
<dbReference type="PANTHER" id="PTHR33525">
    <property type="match status" value="1"/>
</dbReference>
<dbReference type="Proteomes" id="UP000187735">
    <property type="component" value="Chromosome"/>
</dbReference>
<sequence length="328" mass="36641">MAIRTPQQRKTSDGTTIARMVHILPSKVITPRRRGQSRKTFNMTTQLSTETASTETELLEVARSILSASDYELPVLPEVSVQLLKLTADVDCNPRDIVDLFKRDQSLTGHLLKIANSVRYTSGQTVTSIQQAVARMGLLRVREIVMVISCQSKIFNVADFETDVRESFERSLATAAFSQEIARVRRLNVEDAFLCGLLHDVGRPVLFQSLSDHRASTESPASNQAVRYAADQLRIPMAEKLVRSWDLPERLETIIRNQATPLEAEEYDQQAAILNLAMDLATLALDDQKEMPSQLDHPMIGVLNLYPEDVGNIISQHTTILEWVGATA</sequence>
<keyword evidence="3" id="KW-1185">Reference proteome</keyword>
<dbReference type="OrthoDB" id="243535at2"/>
<organism evidence="2 3">
    <name type="scientific">Fuerstiella marisgermanici</name>
    <dbReference type="NCBI Taxonomy" id="1891926"/>
    <lineage>
        <taxon>Bacteria</taxon>
        <taxon>Pseudomonadati</taxon>
        <taxon>Planctomycetota</taxon>
        <taxon>Planctomycetia</taxon>
        <taxon>Planctomycetales</taxon>
        <taxon>Planctomycetaceae</taxon>
        <taxon>Fuerstiella</taxon>
    </lineage>
</organism>
<dbReference type="SUPFAM" id="SSF109604">
    <property type="entry name" value="HD-domain/PDEase-like"/>
    <property type="match status" value="1"/>
</dbReference>
<accession>A0A1P8WLV7</accession>
<name>A0A1P8WLV7_9PLAN</name>
<dbReference type="Gene3D" id="1.10.3210.10">
    <property type="entry name" value="Hypothetical protein af1432"/>
    <property type="match status" value="1"/>
</dbReference>
<gene>
    <name evidence="2" type="ORF">Fuma_04681</name>
</gene>
<feature type="domain" description="HDOD" evidence="1">
    <location>
        <begin position="73"/>
        <end position="261"/>
    </location>
</feature>
<reference evidence="2 3" key="1">
    <citation type="journal article" date="2016" name="Front. Microbiol.">
        <title>Fuerstia marisgermanicae gen. nov., sp. nov., an Unusual Member of the Phylum Planctomycetes from the German Wadden Sea.</title>
        <authorList>
            <person name="Kohn T."/>
            <person name="Heuer A."/>
            <person name="Jogler M."/>
            <person name="Vollmers J."/>
            <person name="Boedeker C."/>
            <person name="Bunk B."/>
            <person name="Rast P."/>
            <person name="Borchert D."/>
            <person name="Glockner I."/>
            <person name="Freese H.M."/>
            <person name="Klenk H.P."/>
            <person name="Overmann J."/>
            <person name="Kaster A.K."/>
            <person name="Rohde M."/>
            <person name="Wiegand S."/>
            <person name="Jogler C."/>
        </authorList>
    </citation>
    <scope>NUCLEOTIDE SEQUENCE [LARGE SCALE GENOMIC DNA]</scope>
    <source>
        <strain evidence="2 3">NH11</strain>
    </source>
</reference>
<dbReference type="KEGG" id="fmr:Fuma_04681"/>
<dbReference type="EMBL" id="CP017641">
    <property type="protein sequence ID" value="APZ95029.1"/>
    <property type="molecule type" value="Genomic_DNA"/>
</dbReference>
<protein>
    <submittedName>
        <fullName evidence="2">HDOD domain protein</fullName>
    </submittedName>
</protein>
<dbReference type="InterPro" id="IPR013976">
    <property type="entry name" value="HDOD"/>
</dbReference>
<dbReference type="PROSITE" id="PS51833">
    <property type="entry name" value="HDOD"/>
    <property type="match status" value="1"/>
</dbReference>
<evidence type="ECO:0000259" key="1">
    <source>
        <dbReference type="PROSITE" id="PS51833"/>
    </source>
</evidence>
<dbReference type="RefSeq" id="WP_077026248.1">
    <property type="nucleotide sequence ID" value="NZ_CP017641.1"/>
</dbReference>
<dbReference type="Pfam" id="PF08668">
    <property type="entry name" value="HDOD"/>
    <property type="match status" value="1"/>
</dbReference>
<evidence type="ECO:0000313" key="3">
    <source>
        <dbReference type="Proteomes" id="UP000187735"/>
    </source>
</evidence>
<dbReference type="AlphaFoldDB" id="A0A1P8WLV7"/>